<feature type="domain" description="Gelsolin-like" evidence="12">
    <location>
        <begin position="120"/>
        <end position="201"/>
    </location>
</feature>
<proteinExistence type="inferred from homology"/>
<gene>
    <name evidence="13" type="ORF">DPMN_005511</name>
</gene>
<evidence type="ECO:0000256" key="8">
    <source>
        <dbReference type="ARBA" id="ARBA00023212"/>
    </source>
</evidence>
<keyword evidence="5" id="KW-0677">Repeat</keyword>
<evidence type="ECO:0000259" key="12">
    <source>
        <dbReference type="Pfam" id="PF00626"/>
    </source>
</evidence>
<evidence type="ECO:0000313" key="13">
    <source>
        <dbReference type="EMBL" id="KAH3881585.1"/>
    </source>
</evidence>
<evidence type="ECO:0000256" key="6">
    <source>
        <dbReference type="ARBA" id="ARBA00022837"/>
    </source>
</evidence>
<accession>A0A9D4MQI3</accession>
<dbReference type="PANTHER" id="PTHR11977">
    <property type="entry name" value="VILLIN"/>
    <property type="match status" value="1"/>
</dbReference>
<keyword evidence="14" id="KW-1185">Reference proteome</keyword>
<dbReference type="Pfam" id="PF00626">
    <property type="entry name" value="Gelsolin"/>
    <property type="match status" value="3"/>
</dbReference>
<dbReference type="PRINTS" id="PR00597">
    <property type="entry name" value="GELSOLIN"/>
</dbReference>
<dbReference type="GO" id="GO:0008154">
    <property type="term" value="P:actin polymerization or depolymerization"/>
    <property type="evidence" value="ECO:0007669"/>
    <property type="project" value="TreeGrafter"/>
</dbReference>
<evidence type="ECO:0000256" key="4">
    <source>
        <dbReference type="ARBA" id="ARBA00022490"/>
    </source>
</evidence>
<dbReference type="FunFam" id="3.40.20.10:FF:000043">
    <property type="entry name" value="macrophage-capping protein-like isoform X2"/>
    <property type="match status" value="1"/>
</dbReference>
<comment type="similarity">
    <text evidence="2">Belongs to the villin/gelsolin family.</text>
</comment>
<evidence type="ECO:0000256" key="9">
    <source>
        <dbReference type="ARBA" id="ARBA00056258"/>
    </source>
</evidence>
<comment type="subunit">
    <text evidence="10">Interacts with actin monomers and filaments.</text>
</comment>
<comment type="subcellular location">
    <subcellularLocation>
        <location evidence="1">Cytoplasm</location>
        <location evidence="1">Cytoskeleton</location>
    </subcellularLocation>
</comment>
<dbReference type="SMART" id="SM00262">
    <property type="entry name" value="GEL"/>
    <property type="match status" value="3"/>
</dbReference>
<evidence type="ECO:0000256" key="3">
    <source>
        <dbReference type="ARBA" id="ARBA00022467"/>
    </source>
</evidence>
<feature type="domain" description="Gelsolin-like" evidence="12">
    <location>
        <begin position="351"/>
        <end position="416"/>
    </location>
</feature>
<feature type="domain" description="Gelsolin-like" evidence="12">
    <location>
        <begin position="244"/>
        <end position="306"/>
    </location>
</feature>
<dbReference type="GO" id="GO:0005737">
    <property type="term" value="C:cytoplasm"/>
    <property type="evidence" value="ECO:0007669"/>
    <property type="project" value="TreeGrafter"/>
</dbReference>
<keyword evidence="7" id="KW-0009">Actin-binding</keyword>
<dbReference type="GO" id="GO:0015629">
    <property type="term" value="C:actin cytoskeleton"/>
    <property type="evidence" value="ECO:0007669"/>
    <property type="project" value="TreeGrafter"/>
</dbReference>
<dbReference type="PANTHER" id="PTHR11977:SF130">
    <property type="entry name" value="SEVERIN"/>
    <property type="match status" value="1"/>
</dbReference>
<name>A0A9D4MQI3_DREPO</name>
<evidence type="ECO:0000256" key="10">
    <source>
        <dbReference type="ARBA" id="ARBA00063765"/>
    </source>
</evidence>
<dbReference type="InterPro" id="IPR007123">
    <property type="entry name" value="Gelsolin-like_dom"/>
</dbReference>
<evidence type="ECO:0000256" key="1">
    <source>
        <dbReference type="ARBA" id="ARBA00004245"/>
    </source>
</evidence>
<dbReference type="InterPro" id="IPR029006">
    <property type="entry name" value="ADF-H/Gelsolin-like_dom_sf"/>
</dbReference>
<dbReference type="GO" id="GO:0051015">
    <property type="term" value="F:actin filament binding"/>
    <property type="evidence" value="ECO:0007669"/>
    <property type="project" value="InterPro"/>
</dbReference>
<dbReference type="CDD" id="cd11290">
    <property type="entry name" value="gelsolin_S1_like"/>
    <property type="match status" value="1"/>
</dbReference>
<keyword evidence="8" id="KW-0206">Cytoskeleton</keyword>
<evidence type="ECO:0000256" key="5">
    <source>
        <dbReference type="ARBA" id="ARBA00022737"/>
    </source>
</evidence>
<evidence type="ECO:0000256" key="7">
    <source>
        <dbReference type="ARBA" id="ARBA00023203"/>
    </source>
</evidence>
<dbReference type="CDD" id="cd11292">
    <property type="entry name" value="gelsolin_S3_like"/>
    <property type="match status" value="1"/>
</dbReference>
<keyword evidence="6" id="KW-0106">Calcium</keyword>
<sequence length="427" mass="48034">MTIMAHPMKLPPLPFIPFRMLRTSKYSSFCKESGYPEVASDASVSIGVDVEHLHPARRESANMPGLRKAKQYNWKDSNMALFGSDLERQVKKAAALGEPAWKNAGVQPGLQIWRIVKFIVTEWPKEDYGKFYNGDSYIILNTYTEGGSADLKYDVHFWIGSESSQDEYGTAAYKTVELDTFLDDKAVQHREVQGFESELFRSYFKELVTMEGGAETGFRHVEPTKYKTRLLQVFGKGANLQIREVPLNKKSLNSDDVFILDAGLTVYQFNGNHASPFEKARAMEFLQNIEGERAGKAKGVTVDEHSISEAHEFYSYLQEDADDDGDDTDFGGQKKLFRVSDASGKVEFTELKTGNIAKADLGSDDVFLFDSCEQIFVWIGQNASPAEKRNGMTYAHNHCMKTNRPFLPIHVVKEGRNYATLDIALSA</sequence>
<dbReference type="EMBL" id="JAIWYP010000001">
    <property type="protein sequence ID" value="KAH3881585.1"/>
    <property type="molecule type" value="Genomic_DNA"/>
</dbReference>
<comment type="function">
    <text evidence="9">Calcium-regulated protein that binds to the plus (or barbed) ends of actin monomers or filaments, preventing monomer exchange (end-blocking or capping). Can promote the assembly of monomers into filaments (nucleation) as well as sever existing filaments.</text>
</comment>
<dbReference type="AlphaFoldDB" id="A0A9D4MQI3"/>
<dbReference type="Gene3D" id="3.40.20.10">
    <property type="entry name" value="Severin"/>
    <property type="match status" value="3"/>
</dbReference>
<reference evidence="13" key="1">
    <citation type="journal article" date="2019" name="bioRxiv">
        <title>The Genome of the Zebra Mussel, Dreissena polymorpha: A Resource for Invasive Species Research.</title>
        <authorList>
            <person name="McCartney M.A."/>
            <person name="Auch B."/>
            <person name="Kono T."/>
            <person name="Mallez S."/>
            <person name="Zhang Y."/>
            <person name="Obille A."/>
            <person name="Becker A."/>
            <person name="Abrahante J.E."/>
            <person name="Garbe J."/>
            <person name="Badalamenti J.P."/>
            <person name="Herman A."/>
            <person name="Mangelson H."/>
            <person name="Liachko I."/>
            <person name="Sullivan S."/>
            <person name="Sone E.D."/>
            <person name="Koren S."/>
            <person name="Silverstein K.A.T."/>
            <person name="Beckman K.B."/>
            <person name="Gohl D.M."/>
        </authorList>
    </citation>
    <scope>NUCLEOTIDE SEQUENCE</scope>
    <source>
        <strain evidence="13">Duluth1</strain>
        <tissue evidence="13">Whole animal</tissue>
    </source>
</reference>
<dbReference type="CDD" id="cd11289">
    <property type="entry name" value="gelsolin_S2_like"/>
    <property type="match status" value="1"/>
</dbReference>
<dbReference type="GO" id="GO:0051693">
    <property type="term" value="P:actin filament capping"/>
    <property type="evidence" value="ECO:0007669"/>
    <property type="project" value="UniProtKB-KW"/>
</dbReference>
<protein>
    <recommendedName>
        <fullName evidence="11">Actin-modulator</fullName>
    </recommendedName>
</protein>
<reference evidence="13" key="2">
    <citation type="submission" date="2020-11" db="EMBL/GenBank/DDBJ databases">
        <authorList>
            <person name="McCartney M.A."/>
            <person name="Auch B."/>
            <person name="Kono T."/>
            <person name="Mallez S."/>
            <person name="Becker A."/>
            <person name="Gohl D.M."/>
            <person name="Silverstein K.A.T."/>
            <person name="Koren S."/>
            <person name="Bechman K.B."/>
            <person name="Herman A."/>
            <person name="Abrahante J.E."/>
            <person name="Garbe J."/>
        </authorList>
    </citation>
    <scope>NUCLEOTIDE SEQUENCE</scope>
    <source>
        <strain evidence="13">Duluth1</strain>
        <tissue evidence="13">Whole animal</tissue>
    </source>
</reference>
<comment type="caution">
    <text evidence="13">The sequence shown here is derived from an EMBL/GenBank/DDBJ whole genome shotgun (WGS) entry which is preliminary data.</text>
</comment>
<evidence type="ECO:0000256" key="2">
    <source>
        <dbReference type="ARBA" id="ARBA00008418"/>
    </source>
</evidence>
<keyword evidence="3" id="KW-0117">Actin capping</keyword>
<evidence type="ECO:0000256" key="11">
    <source>
        <dbReference type="ARBA" id="ARBA00083856"/>
    </source>
</evidence>
<dbReference type="Proteomes" id="UP000828390">
    <property type="component" value="Unassembled WGS sequence"/>
</dbReference>
<organism evidence="13 14">
    <name type="scientific">Dreissena polymorpha</name>
    <name type="common">Zebra mussel</name>
    <name type="synonym">Mytilus polymorpha</name>
    <dbReference type="NCBI Taxonomy" id="45954"/>
    <lineage>
        <taxon>Eukaryota</taxon>
        <taxon>Metazoa</taxon>
        <taxon>Spiralia</taxon>
        <taxon>Lophotrochozoa</taxon>
        <taxon>Mollusca</taxon>
        <taxon>Bivalvia</taxon>
        <taxon>Autobranchia</taxon>
        <taxon>Heteroconchia</taxon>
        <taxon>Euheterodonta</taxon>
        <taxon>Imparidentia</taxon>
        <taxon>Neoheterodontei</taxon>
        <taxon>Myida</taxon>
        <taxon>Dreissenoidea</taxon>
        <taxon>Dreissenidae</taxon>
        <taxon>Dreissena</taxon>
    </lineage>
</organism>
<dbReference type="SUPFAM" id="SSF55753">
    <property type="entry name" value="Actin depolymerizing proteins"/>
    <property type="match status" value="3"/>
</dbReference>
<keyword evidence="4" id="KW-0963">Cytoplasm</keyword>
<dbReference type="InterPro" id="IPR007122">
    <property type="entry name" value="Villin/Gelsolin"/>
</dbReference>
<evidence type="ECO:0000313" key="14">
    <source>
        <dbReference type="Proteomes" id="UP000828390"/>
    </source>
</evidence>